<keyword evidence="5 10" id="KW-0418">Kinase</keyword>
<evidence type="ECO:0000256" key="7">
    <source>
        <dbReference type="ARBA" id="ARBA00047899"/>
    </source>
</evidence>
<accession>A0A8J7KTE2</accession>
<feature type="domain" description="Protein kinase" evidence="9">
    <location>
        <begin position="7"/>
        <end position="258"/>
    </location>
</feature>
<keyword evidence="2 10" id="KW-0723">Serine/threonine-protein kinase</keyword>
<comment type="catalytic activity">
    <reaction evidence="8">
        <text>L-seryl-[protein] + ATP = O-phospho-L-seryl-[protein] + ADP + H(+)</text>
        <dbReference type="Rhea" id="RHEA:17989"/>
        <dbReference type="Rhea" id="RHEA-COMP:9863"/>
        <dbReference type="Rhea" id="RHEA-COMP:11604"/>
        <dbReference type="ChEBI" id="CHEBI:15378"/>
        <dbReference type="ChEBI" id="CHEBI:29999"/>
        <dbReference type="ChEBI" id="CHEBI:30616"/>
        <dbReference type="ChEBI" id="CHEBI:83421"/>
        <dbReference type="ChEBI" id="CHEBI:456216"/>
        <dbReference type="EC" id="2.7.11.1"/>
    </reaction>
</comment>
<dbReference type="PANTHER" id="PTHR43671">
    <property type="entry name" value="SERINE/THREONINE-PROTEIN KINASE NEK"/>
    <property type="match status" value="1"/>
</dbReference>
<dbReference type="EC" id="2.7.11.1" evidence="1"/>
<evidence type="ECO:0000256" key="2">
    <source>
        <dbReference type="ARBA" id="ARBA00022527"/>
    </source>
</evidence>
<dbReference type="InterPro" id="IPR050660">
    <property type="entry name" value="NEK_Ser/Thr_kinase"/>
</dbReference>
<evidence type="ECO:0000259" key="9">
    <source>
        <dbReference type="PROSITE" id="PS50011"/>
    </source>
</evidence>
<evidence type="ECO:0000256" key="1">
    <source>
        <dbReference type="ARBA" id="ARBA00012513"/>
    </source>
</evidence>
<keyword evidence="3" id="KW-0808">Transferase</keyword>
<dbReference type="Gene3D" id="1.10.510.10">
    <property type="entry name" value="Transferase(Phosphotransferase) domain 1"/>
    <property type="match status" value="1"/>
</dbReference>
<dbReference type="SMART" id="SM00220">
    <property type="entry name" value="S_TKc"/>
    <property type="match status" value="1"/>
</dbReference>
<comment type="caution">
    <text evidence="10">The sequence shown here is derived from an EMBL/GenBank/DDBJ whole genome shotgun (WGS) entry which is preliminary data.</text>
</comment>
<keyword evidence="11" id="KW-1185">Reference proteome</keyword>
<dbReference type="PROSITE" id="PS50011">
    <property type="entry name" value="PROTEIN_KINASE_DOM"/>
    <property type="match status" value="1"/>
</dbReference>
<evidence type="ECO:0000256" key="4">
    <source>
        <dbReference type="ARBA" id="ARBA00022741"/>
    </source>
</evidence>
<comment type="catalytic activity">
    <reaction evidence="7">
        <text>L-threonyl-[protein] + ATP = O-phospho-L-threonyl-[protein] + ADP + H(+)</text>
        <dbReference type="Rhea" id="RHEA:46608"/>
        <dbReference type="Rhea" id="RHEA-COMP:11060"/>
        <dbReference type="Rhea" id="RHEA-COMP:11605"/>
        <dbReference type="ChEBI" id="CHEBI:15378"/>
        <dbReference type="ChEBI" id="CHEBI:30013"/>
        <dbReference type="ChEBI" id="CHEBI:30616"/>
        <dbReference type="ChEBI" id="CHEBI:61977"/>
        <dbReference type="ChEBI" id="CHEBI:456216"/>
        <dbReference type="EC" id="2.7.11.1"/>
    </reaction>
</comment>
<dbReference type="SUPFAM" id="SSF56112">
    <property type="entry name" value="Protein kinase-like (PK-like)"/>
    <property type="match status" value="1"/>
</dbReference>
<dbReference type="GO" id="GO:0005524">
    <property type="term" value="F:ATP binding"/>
    <property type="evidence" value="ECO:0007669"/>
    <property type="project" value="UniProtKB-KW"/>
</dbReference>
<keyword evidence="4" id="KW-0547">Nucleotide-binding</keyword>
<evidence type="ECO:0000256" key="3">
    <source>
        <dbReference type="ARBA" id="ARBA00022679"/>
    </source>
</evidence>
<dbReference type="Gene3D" id="3.30.200.20">
    <property type="entry name" value="Phosphorylase Kinase, domain 1"/>
    <property type="match status" value="1"/>
</dbReference>
<dbReference type="InterPro" id="IPR000719">
    <property type="entry name" value="Prot_kinase_dom"/>
</dbReference>
<dbReference type="EMBL" id="JADOUF010000001">
    <property type="protein sequence ID" value="MBG6140637.1"/>
    <property type="molecule type" value="Genomic_DNA"/>
</dbReference>
<name>A0A8J7KTE2_9ACTN</name>
<keyword evidence="6" id="KW-0067">ATP-binding</keyword>
<dbReference type="PANTHER" id="PTHR43671:SF98">
    <property type="entry name" value="SERINE_THREONINE-PROTEIN KINASE NEK11"/>
    <property type="match status" value="1"/>
</dbReference>
<evidence type="ECO:0000256" key="5">
    <source>
        <dbReference type="ARBA" id="ARBA00022777"/>
    </source>
</evidence>
<dbReference type="GO" id="GO:0004674">
    <property type="term" value="F:protein serine/threonine kinase activity"/>
    <property type="evidence" value="ECO:0007669"/>
    <property type="project" value="UniProtKB-KW"/>
</dbReference>
<dbReference type="InterPro" id="IPR011009">
    <property type="entry name" value="Kinase-like_dom_sf"/>
</dbReference>
<reference evidence="10" key="1">
    <citation type="submission" date="2020-11" db="EMBL/GenBank/DDBJ databases">
        <title>Sequencing the genomes of 1000 actinobacteria strains.</title>
        <authorList>
            <person name="Klenk H.-P."/>
        </authorList>
    </citation>
    <scope>NUCLEOTIDE SEQUENCE</scope>
    <source>
        <strain evidence="10">DSM 45356</strain>
    </source>
</reference>
<dbReference type="Proteomes" id="UP000622552">
    <property type="component" value="Unassembled WGS sequence"/>
</dbReference>
<evidence type="ECO:0000313" key="10">
    <source>
        <dbReference type="EMBL" id="MBG6140637.1"/>
    </source>
</evidence>
<evidence type="ECO:0000256" key="8">
    <source>
        <dbReference type="ARBA" id="ARBA00048679"/>
    </source>
</evidence>
<dbReference type="Pfam" id="PF00069">
    <property type="entry name" value="Pkinase"/>
    <property type="match status" value="1"/>
</dbReference>
<gene>
    <name evidence="10" type="ORF">IW245_006831</name>
</gene>
<protein>
    <recommendedName>
        <fullName evidence="1">non-specific serine/threonine protein kinase</fullName>
        <ecNumber evidence="1">2.7.11.1</ecNumber>
    </recommendedName>
</protein>
<dbReference type="PROSITE" id="PS00108">
    <property type="entry name" value="PROTEIN_KINASE_ST"/>
    <property type="match status" value="1"/>
</dbReference>
<dbReference type="InterPro" id="IPR008271">
    <property type="entry name" value="Ser/Thr_kinase_AS"/>
</dbReference>
<proteinExistence type="predicted"/>
<dbReference type="RefSeq" id="WP_197007164.1">
    <property type="nucleotide sequence ID" value="NZ_BONS01000005.1"/>
</dbReference>
<dbReference type="AlphaFoldDB" id="A0A8J7KTE2"/>
<evidence type="ECO:0000256" key="6">
    <source>
        <dbReference type="ARBA" id="ARBA00022840"/>
    </source>
</evidence>
<sequence length="259" mass="26811">MRGIADYTFVRPLGSGNHGHYYLATTPARLPVEAGHVAVKVLAAESTSAAFRRATRELTAFAAVRSPYLVAPYDAGQHDGIFYYATEYLDGGSLADPVEPGVGLRAVAHAARAAAALHGAGIAHRDIKPGNVLLHADGAKVSDLGLSHVFAEGVTLTGMGSMASAEYTDPGVLHGEPPGPAGDVWSLGVLLHRVVAGTGLYGELPADDGLFVLRRILSTAPVVSAGLPEPVAALVRDCLGPVVERPSAETVADRIDALR</sequence>
<organism evidence="10 11">
    <name type="scientific">Longispora fulva</name>
    <dbReference type="NCBI Taxonomy" id="619741"/>
    <lineage>
        <taxon>Bacteria</taxon>
        <taxon>Bacillati</taxon>
        <taxon>Actinomycetota</taxon>
        <taxon>Actinomycetes</taxon>
        <taxon>Micromonosporales</taxon>
        <taxon>Micromonosporaceae</taxon>
        <taxon>Longispora</taxon>
    </lineage>
</organism>
<evidence type="ECO:0000313" key="11">
    <source>
        <dbReference type="Proteomes" id="UP000622552"/>
    </source>
</evidence>